<dbReference type="OrthoDB" id="10071114at2759"/>
<dbReference type="Proteomes" id="UP000478052">
    <property type="component" value="Unassembled WGS sequence"/>
</dbReference>
<proteinExistence type="predicted"/>
<dbReference type="InterPro" id="IPR052958">
    <property type="entry name" value="IFN-induced_PKR_regulator"/>
</dbReference>
<dbReference type="EMBL" id="VUJU01008241">
    <property type="protein sequence ID" value="KAF0733667.1"/>
    <property type="molecule type" value="Genomic_DNA"/>
</dbReference>
<name>A0A6G0X1D6_APHCR</name>
<dbReference type="SUPFAM" id="SSF53098">
    <property type="entry name" value="Ribonuclease H-like"/>
    <property type="match status" value="1"/>
</dbReference>
<evidence type="ECO:0000313" key="2">
    <source>
        <dbReference type="Proteomes" id="UP000478052"/>
    </source>
</evidence>
<reference evidence="1 2" key="1">
    <citation type="submission" date="2019-08" db="EMBL/GenBank/DDBJ databases">
        <title>Whole genome of Aphis craccivora.</title>
        <authorList>
            <person name="Voronova N.V."/>
            <person name="Shulinski R.S."/>
            <person name="Bandarenka Y.V."/>
            <person name="Zhorov D.G."/>
            <person name="Warner D."/>
        </authorList>
    </citation>
    <scope>NUCLEOTIDE SEQUENCE [LARGE SCALE GENOMIC DNA]</scope>
    <source>
        <strain evidence="1">180601</strain>
        <tissue evidence="1">Whole Body</tissue>
    </source>
</reference>
<gene>
    <name evidence="1" type="ORF">FWK35_00028265</name>
</gene>
<dbReference type="PANTHER" id="PTHR46289">
    <property type="entry name" value="52 KDA REPRESSOR OF THE INHIBITOR OF THE PROTEIN KINASE-LIKE PROTEIN-RELATED"/>
    <property type="match status" value="1"/>
</dbReference>
<evidence type="ECO:0000313" key="1">
    <source>
        <dbReference type="EMBL" id="KAF0733667.1"/>
    </source>
</evidence>
<dbReference type="AlphaFoldDB" id="A0A6G0X1D6"/>
<comment type="caution">
    <text evidence="1">The sequence shown here is derived from an EMBL/GenBank/DDBJ whole genome shotgun (WGS) entry which is preliminary data.</text>
</comment>
<protein>
    <submittedName>
        <fullName evidence="1">52 kDa repressor of the inhibitor of the protein kinase-like</fullName>
    </submittedName>
</protein>
<dbReference type="InterPro" id="IPR012337">
    <property type="entry name" value="RNaseH-like_sf"/>
</dbReference>
<keyword evidence="2" id="KW-1185">Reference proteome</keyword>
<dbReference type="PANTHER" id="PTHR46289:SF14">
    <property type="entry name" value="DUF4371 DOMAIN-CONTAINING PROTEIN"/>
    <property type="match status" value="1"/>
</dbReference>
<organism evidence="1 2">
    <name type="scientific">Aphis craccivora</name>
    <name type="common">Cowpea aphid</name>
    <dbReference type="NCBI Taxonomy" id="307492"/>
    <lineage>
        <taxon>Eukaryota</taxon>
        <taxon>Metazoa</taxon>
        <taxon>Ecdysozoa</taxon>
        <taxon>Arthropoda</taxon>
        <taxon>Hexapoda</taxon>
        <taxon>Insecta</taxon>
        <taxon>Pterygota</taxon>
        <taxon>Neoptera</taxon>
        <taxon>Paraneoptera</taxon>
        <taxon>Hemiptera</taxon>
        <taxon>Sternorrhyncha</taxon>
        <taxon>Aphidomorpha</taxon>
        <taxon>Aphidoidea</taxon>
        <taxon>Aphididae</taxon>
        <taxon>Aphidini</taxon>
        <taxon>Aphis</taxon>
        <taxon>Aphis</taxon>
    </lineage>
</organism>
<sequence>MTGLERGAVNTLQKDLNCTVKCPCFNNALNNSLIKGCNVQSVRNTFGTISEVVAFFNSSAKRNFVLKKCLGQSLHSLCQTRWVEKHDSILQFSTSLIKIIEALDNISEWSDTMASSKAHNLSKSLTCCEFIVALHVIANIFSITSPISRLLQSKKQDKLSATNIIKNVLSRLKAKRQESNDFFSEIFDVCRNTFEKLNISVYLPRLCAKMSKRSNPNINDPVDYYRITIFIPFIDSIINDLTNRFSDEVIGIFDLDLFLPKVLAQAFLDKCVIANKIKNVMDKFGGFLSKDLSLSKDLIEIKLKGEIELWYEFWVNNDEIKSIEFPDTAIDTLKYCEVLLYPCITIFLKILSTLPASTSSAERNFSSLRRLKI</sequence>
<accession>A0A6G0X1D6</accession>